<feature type="transmembrane region" description="Helical" evidence="1">
    <location>
        <begin position="309"/>
        <end position="328"/>
    </location>
</feature>
<gene>
    <name evidence="2" type="ORF">J2S07_000055</name>
</gene>
<sequence>MFDEKRLWKERVGRTLKELSRYGRYIFNGHVVIGMVFLIGTASYYYQGWVRGLEQDFPVAVVMAVLLALLLTFSPIFTFLMEADRIFLIPLEEKLKPYFQRSMVASFFIQLYLLIGGLAILMPMYAQVHNNDYGSFLPFLLMMCVAKVLNLLIRWRVQFYVSTNVHMIDSIIRYFINAVFLFLLFSHAQLWFILPVLFICGMLYLLYFSQTKQKGLKWEFLIDQEAKRMMAFYRLANLFTDVPKLKDRVKRRKWLDWVSGFLKFEHKGVYTHLYVHTFIRGGDYLGLFIRLTVIGMLVLFFVVYGKGQILFVLLFLFLTGFQLMPLWNHHQNKIWLQLYPIEESFRGNAFKKILTIILMLQSILLAIPIFLKEEWAVGFISMVAGFVFSYLFVYIYHKNRLKA</sequence>
<feature type="transmembrane region" description="Helical" evidence="1">
    <location>
        <begin position="133"/>
        <end position="153"/>
    </location>
</feature>
<feature type="transmembrane region" description="Helical" evidence="1">
    <location>
        <begin position="349"/>
        <end position="371"/>
    </location>
</feature>
<dbReference type="Pfam" id="PF05975">
    <property type="entry name" value="EcsB"/>
    <property type="match status" value="1"/>
</dbReference>
<feature type="transmembrane region" description="Helical" evidence="1">
    <location>
        <begin position="165"/>
        <end position="184"/>
    </location>
</feature>
<keyword evidence="1" id="KW-1133">Transmembrane helix</keyword>
<name>A0ABT9UYI7_9BACL</name>
<keyword evidence="1" id="KW-0472">Membrane</keyword>
<comment type="caution">
    <text evidence="2">The sequence shown here is derived from an EMBL/GenBank/DDBJ whole genome shotgun (WGS) entry which is preliminary data.</text>
</comment>
<dbReference type="InterPro" id="IPR010288">
    <property type="entry name" value="EcsB_ABC"/>
</dbReference>
<feature type="transmembrane region" description="Helical" evidence="1">
    <location>
        <begin position="190"/>
        <end position="208"/>
    </location>
</feature>
<feature type="transmembrane region" description="Helical" evidence="1">
    <location>
        <begin position="284"/>
        <end position="303"/>
    </location>
</feature>
<reference evidence="2 3" key="1">
    <citation type="submission" date="2023-07" db="EMBL/GenBank/DDBJ databases">
        <title>Genomic Encyclopedia of Type Strains, Phase IV (KMG-IV): sequencing the most valuable type-strain genomes for metagenomic binning, comparative biology and taxonomic classification.</title>
        <authorList>
            <person name="Goeker M."/>
        </authorList>
    </citation>
    <scope>NUCLEOTIDE SEQUENCE [LARGE SCALE GENOMIC DNA]</scope>
    <source>
        <strain evidence="2 3">DSM 23948</strain>
    </source>
</reference>
<dbReference type="Proteomes" id="UP001231362">
    <property type="component" value="Unassembled WGS sequence"/>
</dbReference>
<protein>
    <submittedName>
        <fullName evidence="2">ABC-2 type transport system permease protein</fullName>
    </submittedName>
</protein>
<keyword evidence="3" id="KW-1185">Reference proteome</keyword>
<evidence type="ECO:0000256" key="1">
    <source>
        <dbReference type="SAM" id="Phobius"/>
    </source>
</evidence>
<dbReference type="EMBL" id="JAUSTU010000001">
    <property type="protein sequence ID" value="MDQ0153757.1"/>
    <property type="molecule type" value="Genomic_DNA"/>
</dbReference>
<accession>A0ABT9UYI7</accession>
<organism evidence="2 3">
    <name type="scientific">Anoxybacillus andreesenii</name>
    <dbReference type="NCBI Taxonomy" id="1325932"/>
    <lineage>
        <taxon>Bacteria</taxon>
        <taxon>Bacillati</taxon>
        <taxon>Bacillota</taxon>
        <taxon>Bacilli</taxon>
        <taxon>Bacillales</taxon>
        <taxon>Anoxybacillaceae</taxon>
        <taxon>Anoxybacillus</taxon>
    </lineage>
</organism>
<feature type="transmembrane region" description="Helical" evidence="1">
    <location>
        <begin position="377"/>
        <end position="396"/>
    </location>
</feature>
<proteinExistence type="predicted"/>
<dbReference type="PIRSF" id="PIRSF037259">
    <property type="entry name" value="EcsB_ABC"/>
    <property type="match status" value="1"/>
</dbReference>
<feature type="transmembrane region" description="Helical" evidence="1">
    <location>
        <begin position="57"/>
        <end position="81"/>
    </location>
</feature>
<feature type="transmembrane region" description="Helical" evidence="1">
    <location>
        <begin position="25"/>
        <end position="45"/>
    </location>
</feature>
<evidence type="ECO:0000313" key="2">
    <source>
        <dbReference type="EMBL" id="MDQ0153757.1"/>
    </source>
</evidence>
<dbReference type="RefSeq" id="WP_307148387.1">
    <property type="nucleotide sequence ID" value="NZ_JAUSTU010000001.1"/>
</dbReference>
<keyword evidence="1" id="KW-0812">Transmembrane</keyword>
<feature type="transmembrane region" description="Helical" evidence="1">
    <location>
        <begin position="102"/>
        <end position="121"/>
    </location>
</feature>
<evidence type="ECO:0000313" key="3">
    <source>
        <dbReference type="Proteomes" id="UP001231362"/>
    </source>
</evidence>